<organism evidence="2 3">
    <name type="scientific">Dibothriocephalus latus</name>
    <name type="common">Fish tapeworm</name>
    <name type="synonym">Diphyllobothrium latum</name>
    <dbReference type="NCBI Taxonomy" id="60516"/>
    <lineage>
        <taxon>Eukaryota</taxon>
        <taxon>Metazoa</taxon>
        <taxon>Spiralia</taxon>
        <taxon>Lophotrochozoa</taxon>
        <taxon>Platyhelminthes</taxon>
        <taxon>Cestoda</taxon>
        <taxon>Eucestoda</taxon>
        <taxon>Diphyllobothriidea</taxon>
        <taxon>Diphyllobothriidae</taxon>
        <taxon>Dibothriocephalus</taxon>
    </lineage>
</organism>
<reference evidence="2 3" key="1">
    <citation type="submission" date="2018-11" db="EMBL/GenBank/DDBJ databases">
        <authorList>
            <consortium name="Pathogen Informatics"/>
        </authorList>
    </citation>
    <scope>NUCLEOTIDE SEQUENCE [LARGE SCALE GENOMIC DNA]</scope>
</reference>
<feature type="non-terminal residue" evidence="2">
    <location>
        <position position="1"/>
    </location>
</feature>
<keyword evidence="1" id="KW-0472">Membrane</keyword>
<keyword evidence="1" id="KW-1133">Transmembrane helix</keyword>
<evidence type="ECO:0000313" key="3">
    <source>
        <dbReference type="Proteomes" id="UP000281553"/>
    </source>
</evidence>
<evidence type="ECO:0000256" key="1">
    <source>
        <dbReference type="SAM" id="Phobius"/>
    </source>
</evidence>
<accession>A0A3P7NLR8</accession>
<dbReference type="Proteomes" id="UP000281553">
    <property type="component" value="Unassembled WGS sequence"/>
</dbReference>
<keyword evidence="3" id="KW-1185">Reference proteome</keyword>
<dbReference type="EMBL" id="UYRU01048747">
    <property type="protein sequence ID" value="VDN10249.1"/>
    <property type="molecule type" value="Genomic_DNA"/>
</dbReference>
<keyword evidence="1" id="KW-0812">Transmembrane</keyword>
<gene>
    <name evidence="2" type="ORF">DILT_LOCUS6080</name>
</gene>
<protein>
    <submittedName>
        <fullName evidence="2">Uncharacterized protein</fullName>
    </submittedName>
</protein>
<proteinExistence type="predicted"/>
<feature type="transmembrane region" description="Helical" evidence="1">
    <location>
        <begin position="119"/>
        <end position="140"/>
    </location>
</feature>
<dbReference type="AlphaFoldDB" id="A0A3P7NLR8"/>
<evidence type="ECO:0000313" key="2">
    <source>
        <dbReference type="EMBL" id="VDN10249.1"/>
    </source>
</evidence>
<name>A0A3P7NLR8_DIBLA</name>
<sequence length="156" mass="16836">AADQAFAGSDFTGANSDSVISTSQLVNTALEEYSTVLLALTENHPAPLRILNAVIASPVSTVCQQVKVLADFLVEIIRLCVQSEEADMAKPAPPYTPSAVLQGLLTFCIKYRVVPLDRVLLSLVWHSYTAIVILLPRALFVSAHVSPKVDCSWTPN</sequence>